<evidence type="ECO:0008006" key="3">
    <source>
        <dbReference type="Google" id="ProtNLM"/>
    </source>
</evidence>
<organism evidence="1 2">
    <name type="scientific">Cavenderia fasciculata</name>
    <name type="common">Slime mold</name>
    <name type="synonym">Dictyostelium fasciculatum</name>
    <dbReference type="NCBI Taxonomy" id="261658"/>
    <lineage>
        <taxon>Eukaryota</taxon>
        <taxon>Amoebozoa</taxon>
        <taxon>Evosea</taxon>
        <taxon>Eumycetozoa</taxon>
        <taxon>Dictyostelia</taxon>
        <taxon>Acytosteliales</taxon>
        <taxon>Cavenderiaceae</taxon>
        <taxon>Cavenderia</taxon>
    </lineage>
</organism>
<dbReference type="RefSeq" id="XP_004350677.1">
    <property type="nucleotide sequence ID" value="XM_004350626.1"/>
</dbReference>
<proteinExistence type="predicted"/>
<dbReference type="GeneID" id="14866537"/>
<dbReference type="InterPro" id="IPR027417">
    <property type="entry name" value="P-loop_NTPase"/>
</dbReference>
<protein>
    <recommendedName>
        <fullName evidence="3">Crinkler family protein</fullName>
    </recommendedName>
</protein>
<dbReference type="KEGG" id="dfa:DFA_11730"/>
<dbReference type="OrthoDB" id="2429079at2759"/>
<evidence type="ECO:0000313" key="2">
    <source>
        <dbReference type="Proteomes" id="UP000007797"/>
    </source>
</evidence>
<name>F4QE22_CACFS</name>
<dbReference type="EMBL" id="GL883029">
    <property type="protein sequence ID" value="EGG13969.1"/>
    <property type="molecule type" value="Genomic_DNA"/>
</dbReference>
<dbReference type="AlphaFoldDB" id="F4QE22"/>
<dbReference type="SUPFAM" id="SSF52540">
    <property type="entry name" value="P-loop containing nucleoside triphosphate hydrolases"/>
    <property type="match status" value="1"/>
</dbReference>
<gene>
    <name evidence="1" type="ORF">DFA_11730</name>
</gene>
<reference evidence="2" key="1">
    <citation type="journal article" date="2011" name="Genome Res.">
        <title>Phylogeny-wide analysis of social amoeba genomes highlights ancient origins for complex intercellular communication.</title>
        <authorList>
            <person name="Heidel A.J."/>
            <person name="Lawal H.M."/>
            <person name="Felder M."/>
            <person name="Schilde C."/>
            <person name="Helps N.R."/>
            <person name="Tunggal B."/>
            <person name="Rivero F."/>
            <person name="John U."/>
            <person name="Schleicher M."/>
            <person name="Eichinger L."/>
            <person name="Platzer M."/>
            <person name="Noegel A.A."/>
            <person name="Schaap P."/>
            <person name="Gloeckner G."/>
        </authorList>
    </citation>
    <scope>NUCLEOTIDE SEQUENCE [LARGE SCALE GENOMIC DNA]</scope>
    <source>
        <strain evidence="2">SH3</strain>
    </source>
</reference>
<keyword evidence="2" id="KW-1185">Reference proteome</keyword>
<sequence>MAIKLIGNHFNTKKGILEIYNKSEKRDAFFPHLRVGDEGDFKGLLEAHPIAMSQYLAKWILETFPNHTVCLYGFGHNFPFVGRDSSIHQIVNVVNERWEAKARDQKQNPVMVVAGAPGTGKSRLLYEYPSRLRMSQSQDIFKEYVDIYVTYGNGAGFDRDLDFKFGVQTTFSLRVLSAYFGVDPQDAIRAWPGGKVALKDVLQAFKEHKKAPNLAVYLSVDEFQRLLTLNGTSKDRPFQLGEMVMAIGQTQCNPPPGVFFVSLIGGTILTPLKEAISDSAFPCIPISIPLLSEPDWVSSIISSTRAKDFIDNHYFQCALLYIGGWPRALEYFLEDLSSTDPKDTTPGKFTDAVTAARVKMGYVNSTSNPLYVQALIAYSVTGVGVHWSYDHLLGDPSNPTFEELERQGICTRYSTDNDDYSTVAIPLLYISTTTNPTPLPFLQLREILEGLKSDLDWLRWEIFCPQFLSVKIMMFQYLGIPITIESLFGKYALYSSTKPRRQHTNNGCRQEFRSLPVLSNISHKVKSLTNPFPSIIEEGCTNGECVYINGAGAAFDWFYCYKDLLVTGQGKYSRELDGGHERVTNNHNQDECLKVIETIQTTNFVQYLCIVGPYHEECISLPNYVVISASDHFKGHFGYIFSQAIHHFQQAATKQRNNNTNKNY</sequence>
<dbReference type="Proteomes" id="UP000007797">
    <property type="component" value="Unassembled WGS sequence"/>
</dbReference>
<dbReference type="OMA" id="YLAKWIL"/>
<accession>F4QE22</accession>
<evidence type="ECO:0000313" key="1">
    <source>
        <dbReference type="EMBL" id="EGG13969.1"/>
    </source>
</evidence>